<organism evidence="2 3">
    <name type="scientific">Noviluteimonas gilva</name>
    <dbReference type="NCBI Taxonomy" id="2682097"/>
    <lineage>
        <taxon>Bacteria</taxon>
        <taxon>Pseudomonadati</taxon>
        <taxon>Pseudomonadota</taxon>
        <taxon>Gammaproteobacteria</taxon>
        <taxon>Lysobacterales</taxon>
        <taxon>Lysobacteraceae</taxon>
        <taxon>Noviluteimonas</taxon>
    </lineage>
</organism>
<proteinExistence type="predicted"/>
<keyword evidence="1" id="KW-0732">Signal</keyword>
<evidence type="ECO:0008006" key="4">
    <source>
        <dbReference type="Google" id="ProtNLM"/>
    </source>
</evidence>
<dbReference type="RefSeq" id="WP_156641386.1">
    <property type="nucleotide sequence ID" value="NZ_WOXT01000002.1"/>
</dbReference>
<keyword evidence="3" id="KW-1185">Reference proteome</keyword>
<dbReference type="Gene3D" id="3.90.210.10">
    <property type="entry name" value="Heat-Labile Enterotoxin, subunit A"/>
    <property type="match status" value="1"/>
</dbReference>
<feature type="chain" id="PRO_5028997403" description="Pertussis toxin subunit 1" evidence="1">
    <location>
        <begin position="25"/>
        <end position="281"/>
    </location>
</feature>
<gene>
    <name evidence="2" type="ORF">GN331_07520</name>
</gene>
<comment type="caution">
    <text evidence="2">The sequence shown here is derived from an EMBL/GenBank/DDBJ whole genome shotgun (WGS) entry which is preliminary data.</text>
</comment>
<protein>
    <recommendedName>
        <fullName evidence="4">Pertussis toxin subunit 1</fullName>
    </recommendedName>
</protein>
<evidence type="ECO:0000256" key="1">
    <source>
        <dbReference type="SAM" id="SignalP"/>
    </source>
</evidence>
<dbReference type="EMBL" id="WOXT01000002">
    <property type="protein sequence ID" value="MUV14057.1"/>
    <property type="molecule type" value="Genomic_DNA"/>
</dbReference>
<name>A0A7C9HLX4_9GAMM</name>
<evidence type="ECO:0000313" key="3">
    <source>
        <dbReference type="Proteomes" id="UP000479692"/>
    </source>
</evidence>
<dbReference type="Proteomes" id="UP000479692">
    <property type="component" value="Unassembled WGS sequence"/>
</dbReference>
<evidence type="ECO:0000313" key="2">
    <source>
        <dbReference type="EMBL" id="MUV14057.1"/>
    </source>
</evidence>
<dbReference type="AlphaFoldDB" id="A0A7C9HLX4"/>
<feature type="signal peptide" evidence="1">
    <location>
        <begin position="1"/>
        <end position="24"/>
    </location>
</feature>
<reference evidence="2 3" key="1">
    <citation type="submission" date="2019-12" db="EMBL/GenBank/DDBJ databases">
        <authorList>
            <person name="Xu J."/>
        </authorList>
    </citation>
    <scope>NUCLEOTIDE SEQUENCE [LARGE SCALE GENOMIC DNA]</scope>
    <source>
        <strain evidence="2 3">HX-5-24</strain>
    </source>
</reference>
<dbReference type="SUPFAM" id="SSF56399">
    <property type="entry name" value="ADP-ribosylation"/>
    <property type="match status" value="1"/>
</dbReference>
<accession>A0A7C9HLX4</accession>
<sequence length="281" mass="29914">MQVASILRPLLMVVLCASAFPATAQIIDPEFNPSEPIRVVYRVHVGSSASAFAGGFRAPRGTNENLLALTSGAPCISTSPVPGTAWVSMTADRGQALRFAQRHLENRRSMARQAVYIYAIRADATFISVPGAFYSAIDAAREWRAGYAPVHATALEYLLYTRPILGEQAVVSRRVLPTSIISGTPLWIEGNVLMEGVDIPNGSYIAADTEASRVVPDELLPNLLPPNAIASSEAGAQGSCAMSCDRATSASSFSSDDEIDYAAQCSVSDAMSPLLFDIIND</sequence>